<protein>
    <submittedName>
        <fullName evidence="1">Uncharacterized protein</fullName>
    </submittedName>
</protein>
<reference evidence="1 2" key="1">
    <citation type="journal article" date="2013" name="Nat. Commun.">
        <title>The evolution and pathogenic mechanisms of the rice sheath blight pathogen.</title>
        <authorList>
            <person name="Zheng A."/>
            <person name="Lin R."/>
            <person name="Xu L."/>
            <person name="Qin P."/>
            <person name="Tang C."/>
            <person name="Ai P."/>
            <person name="Zhang D."/>
            <person name="Liu Y."/>
            <person name="Sun Z."/>
            <person name="Feng H."/>
            <person name="Wang Y."/>
            <person name="Chen Y."/>
            <person name="Liang X."/>
            <person name="Fu R."/>
            <person name="Li Q."/>
            <person name="Zhang J."/>
            <person name="Yu X."/>
            <person name="Xie Z."/>
            <person name="Ding L."/>
            <person name="Guan P."/>
            <person name="Tang J."/>
            <person name="Liang Y."/>
            <person name="Wang S."/>
            <person name="Deng Q."/>
            <person name="Li S."/>
            <person name="Zhu J."/>
            <person name="Wang L."/>
            <person name="Liu H."/>
            <person name="Li P."/>
        </authorList>
    </citation>
    <scope>NUCLEOTIDE SEQUENCE [LARGE SCALE GENOMIC DNA]</scope>
    <source>
        <strain evidence="2">AG-1 IA</strain>
    </source>
</reference>
<evidence type="ECO:0000313" key="1">
    <source>
        <dbReference type="EMBL" id="ELU41921.1"/>
    </source>
</evidence>
<dbReference type="Proteomes" id="UP000011668">
    <property type="component" value="Unassembled WGS sequence"/>
</dbReference>
<sequence>MLRSQDGGVTFQVLTQPSAPELAKIPSPIHITPVTPFAWAFLVETFLFGESTE</sequence>
<organism evidence="1 2">
    <name type="scientific">Thanatephorus cucumeris (strain AG1-IA)</name>
    <name type="common">Rice sheath blight fungus</name>
    <name type="synonym">Rhizoctonia solani</name>
    <dbReference type="NCBI Taxonomy" id="983506"/>
    <lineage>
        <taxon>Eukaryota</taxon>
        <taxon>Fungi</taxon>
        <taxon>Dikarya</taxon>
        <taxon>Basidiomycota</taxon>
        <taxon>Agaricomycotina</taxon>
        <taxon>Agaricomycetes</taxon>
        <taxon>Cantharellales</taxon>
        <taxon>Ceratobasidiaceae</taxon>
        <taxon>Rhizoctonia</taxon>
        <taxon>Rhizoctonia solani AG-1</taxon>
    </lineage>
</organism>
<dbReference type="EMBL" id="AFRT01000972">
    <property type="protein sequence ID" value="ELU41921.1"/>
    <property type="molecule type" value="Genomic_DNA"/>
</dbReference>
<dbReference type="HOGENOM" id="CLU_3070308_0_0_1"/>
<accession>L8WUW5</accession>
<dbReference type="AlphaFoldDB" id="L8WUW5"/>
<proteinExistence type="predicted"/>
<keyword evidence="2" id="KW-1185">Reference proteome</keyword>
<name>L8WUW5_THACA</name>
<evidence type="ECO:0000313" key="2">
    <source>
        <dbReference type="Proteomes" id="UP000011668"/>
    </source>
</evidence>
<comment type="caution">
    <text evidence="1">The sequence shown here is derived from an EMBL/GenBank/DDBJ whole genome shotgun (WGS) entry which is preliminary data.</text>
</comment>
<gene>
    <name evidence="1" type="ORF">AG1IA_04046</name>
</gene>